<comment type="caution">
    <text evidence="1">The sequence shown here is derived from an EMBL/GenBank/DDBJ whole genome shotgun (WGS) entry which is preliminary data.</text>
</comment>
<gene>
    <name evidence="1" type="ORF">AYI68_g2324</name>
</gene>
<accession>A0A1R0H373</accession>
<sequence length="67" mass="7851">MDRNVFLLWYGHVMCNHELVKFAEDRDSDVSTLIAIEALELSEDLNPLVDLARKFRPQTFGEFLAYF</sequence>
<dbReference type="Proteomes" id="UP000187455">
    <property type="component" value="Unassembled WGS sequence"/>
</dbReference>
<evidence type="ECO:0000313" key="2">
    <source>
        <dbReference type="Proteomes" id="UP000187455"/>
    </source>
</evidence>
<dbReference type="AlphaFoldDB" id="A0A1R0H373"/>
<keyword evidence="2" id="KW-1185">Reference proteome</keyword>
<reference evidence="1 2" key="1">
    <citation type="journal article" date="2016" name="Mol. Biol. Evol.">
        <title>Genome-Wide Survey of Gut Fungi (Harpellales) Reveals the First Horizontally Transferred Ubiquitin Gene from a Mosquito Host.</title>
        <authorList>
            <person name="Wang Y."/>
            <person name="White M.M."/>
            <person name="Kvist S."/>
            <person name="Moncalvo J.M."/>
        </authorList>
    </citation>
    <scope>NUCLEOTIDE SEQUENCE [LARGE SCALE GENOMIC DNA]</scope>
    <source>
        <strain evidence="1 2">ALG-7-W6</strain>
    </source>
</reference>
<proteinExistence type="predicted"/>
<organism evidence="1 2">
    <name type="scientific">Smittium mucronatum</name>
    <dbReference type="NCBI Taxonomy" id="133383"/>
    <lineage>
        <taxon>Eukaryota</taxon>
        <taxon>Fungi</taxon>
        <taxon>Fungi incertae sedis</taxon>
        <taxon>Zoopagomycota</taxon>
        <taxon>Kickxellomycotina</taxon>
        <taxon>Harpellomycetes</taxon>
        <taxon>Harpellales</taxon>
        <taxon>Legeriomycetaceae</taxon>
        <taxon>Smittium</taxon>
    </lineage>
</organism>
<name>A0A1R0H373_9FUNG</name>
<evidence type="ECO:0000313" key="1">
    <source>
        <dbReference type="EMBL" id="OLY83533.1"/>
    </source>
</evidence>
<protein>
    <submittedName>
        <fullName evidence="1">Uncharacterized protein</fullName>
    </submittedName>
</protein>
<dbReference type="EMBL" id="LSSL01000860">
    <property type="protein sequence ID" value="OLY83533.1"/>
    <property type="molecule type" value="Genomic_DNA"/>
</dbReference>